<feature type="compositionally biased region" description="Basic residues" evidence="1">
    <location>
        <begin position="89"/>
        <end position="109"/>
    </location>
</feature>
<protein>
    <submittedName>
        <fullName evidence="2">Uncharacterized protein</fullName>
    </submittedName>
</protein>
<proteinExistence type="predicted"/>
<dbReference type="AlphaFoldDB" id="A0A2G8S2H1"/>
<feature type="compositionally biased region" description="Basic and acidic residues" evidence="1">
    <location>
        <begin position="45"/>
        <end position="62"/>
    </location>
</feature>
<name>A0A2G8S2H1_9APHY</name>
<comment type="caution">
    <text evidence="2">The sequence shown here is derived from an EMBL/GenBank/DDBJ whole genome shotgun (WGS) entry which is preliminary data.</text>
</comment>
<keyword evidence="3" id="KW-1185">Reference proteome</keyword>
<reference evidence="2 3" key="1">
    <citation type="journal article" date="2015" name="Sci. Rep.">
        <title>Chromosome-level genome map provides insights into diverse defense mechanisms in the medicinal fungus Ganoderma sinense.</title>
        <authorList>
            <person name="Zhu Y."/>
            <person name="Xu J."/>
            <person name="Sun C."/>
            <person name="Zhou S."/>
            <person name="Xu H."/>
            <person name="Nelson D.R."/>
            <person name="Qian J."/>
            <person name="Song J."/>
            <person name="Luo H."/>
            <person name="Xiang L."/>
            <person name="Li Y."/>
            <person name="Xu Z."/>
            <person name="Ji A."/>
            <person name="Wang L."/>
            <person name="Lu S."/>
            <person name="Hayward A."/>
            <person name="Sun W."/>
            <person name="Li X."/>
            <person name="Schwartz D.C."/>
            <person name="Wang Y."/>
            <person name="Chen S."/>
        </authorList>
    </citation>
    <scope>NUCLEOTIDE SEQUENCE [LARGE SCALE GENOMIC DNA]</scope>
    <source>
        <strain evidence="2 3">ZZ0214-1</strain>
    </source>
</reference>
<evidence type="ECO:0000313" key="2">
    <source>
        <dbReference type="EMBL" id="PIL27944.1"/>
    </source>
</evidence>
<dbReference type="EMBL" id="AYKW01000032">
    <property type="protein sequence ID" value="PIL27944.1"/>
    <property type="molecule type" value="Genomic_DNA"/>
</dbReference>
<organism evidence="2 3">
    <name type="scientific">Ganoderma sinense ZZ0214-1</name>
    <dbReference type="NCBI Taxonomy" id="1077348"/>
    <lineage>
        <taxon>Eukaryota</taxon>
        <taxon>Fungi</taxon>
        <taxon>Dikarya</taxon>
        <taxon>Basidiomycota</taxon>
        <taxon>Agaricomycotina</taxon>
        <taxon>Agaricomycetes</taxon>
        <taxon>Polyporales</taxon>
        <taxon>Polyporaceae</taxon>
        <taxon>Ganoderma</taxon>
    </lineage>
</organism>
<dbReference type="Proteomes" id="UP000230002">
    <property type="component" value="Unassembled WGS sequence"/>
</dbReference>
<evidence type="ECO:0000313" key="3">
    <source>
        <dbReference type="Proteomes" id="UP000230002"/>
    </source>
</evidence>
<feature type="region of interest" description="Disordered" evidence="1">
    <location>
        <begin position="23"/>
        <end position="113"/>
    </location>
</feature>
<evidence type="ECO:0000256" key="1">
    <source>
        <dbReference type="SAM" id="MobiDB-lite"/>
    </source>
</evidence>
<dbReference type="OrthoDB" id="2349068at2759"/>
<gene>
    <name evidence="2" type="ORF">GSI_09979</name>
</gene>
<sequence length="188" mass="20860">MARVRERPPPLGRIRPLLACERAQAQWSQAARLRPGDLGRGGTGRGERMEGRRGRGPRDRSWRPRWRQNAQHLRARVRDPRRAPAGWHRAPRARRRGHGERHPLSRRVPHPSGETIVDDVEAGVDHATVQARWKTAMGAGAARYMVVFAGQGLAIMDGIKPIKIGRDGGAACRSREAAAKGSLLAPRQ</sequence>
<accession>A0A2G8S2H1</accession>